<feature type="signal peptide" evidence="7">
    <location>
        <begin position="1"/>
        <end position="27"/>
    </location>
</feature>
<keyword evidence="6" id="KW-1015">Disulfide bond</keyword>
<dbReference type="InterPro" id="IPR039417">
    <property type="entry name" value="Peptidase_C1A_papain-like"/>
</dbReference>
<keyword evidence="3" id="KW-0378">Hydrolase</keyword>
<dbReference type="AlphaFoldDB" id="A0A482W513"/>
<evidence type="ECO:0000313" key="11">
    <source>
        <dbReference type="Proteomes" id="UP000292052"/>
    </source>
</evidence>
<dbReference type="GO" id="GO:0006508">
    <property type="term" value="P:proteolysis"/>
    <property type="evidence" value="ECO:0007669"/>
    <property type="project" value="UniProtKB-KW"/>
</dbReference>
<feature type="domain" description="Peptidase C1A papain C-terminal" evidence="8">
    <location>
        <begin position="121"/>
        <end position="318"/>
    </location>
</feature>
<sequence length="318" mass="36310">MASWKSYLQALAYIALLFFLIPIKIDGPDEFDGQFQEYLKHFNKTYNDSVIYQDRLQAFKQSLETIKKLNLNKSNDSAHYGLTKYSDMLPEEFLHNHLQLNLSQRLFKYTKSHHKRSISNLPQKLDWRQKGVVTKIRNQGNCGACWAHSAVETIESMHAIKTGKLEEFSVQEIIDCAGYDNDGCNGGDTCTLLSWMKDTNFTLHHVSEYTKGHCKINSSNGVQIEDFVCERYLSKKLVGSENVILELLVLNGPLAVAINAQTWQNYIGGVIEYHCDGDPSKLNHAVQIVGYDLTANIPYYIVRNTWGEDFGDQGYLYI</sequence>
<dbReference type="EMBL" id="QDEB01032570">
    <property type="protein sequence ID" value="RZC39618.1"/>
    <property type="molecule type" value="Genomic_DNA"/>
</dbReference>
<dbReference type="InterPro" id="IPR038765">
    <property type="entry name" value="Papain-like_cys_pep_sf"/>
</dbReference>
<dbReference type="SUPFAM" id="SSF54001">
    <property type="entry name" value="Cysteine proteinases"/>
    <property type="match status" value="1"/>
</dbReference>
<evidence type="ECO:0000256" key="3">
    <source>
        <dbReference type="ARBA" id="ARBA00022801"/>
    </source>
</evidence>
<dbReference type="SMART" id="SM00848">
    <property type="entry name" value="Inhibitor_I29"/>
    <property type="match status" value="1"/>
</dbReference>
<dbReference type="InterPro" id="IPR013128">
    <property type="entry name" value="Peptidase_C1A"/>
</dbReference>
<evidence type="ECO:0000256" key="7">
    <source>
        <dbReference type="SAM" id="SignalP"/>
    </source>
</evidence>
<evidence type="ECO:0000256" key="1">
    <source>
        <dbReference type="ARBA" id="ARBA00008455"/>
    </source>
</evidence>
<dbReference type="Pfam" id="PF00112">
    <property type="entry name" value="Peptidase_C1"/>
    <property type="match status" value="1"/>
</dbReference>
<comment type="similarity">
    <text evidence="1">Belongs to the peptidase C1 family.</text>
</comment>
<dbReference type="InterPro" id="IPR013201">
    <property type="entry name" value="Prot_inhib_I29"/>
</dbReference>
<protein>
    <submittedName>
        <fullName evidence="10">Cathepsin O-like</fullName>
    </submittedName>
</protein>
<evidence type="ECO:0000256" key="6">
    <source>
        <dbReference type="ARBA" id="ARBA00023157"/>
    </source>
</evidence>
<feature type="chain" id="PRO_5019728315" evidence="7">
    <location>
        <begin position="28"/>
        <end position="318"/>
    </location>
</feature>
<dbReference type="STRING" id="1661398.A0A482W513"/>
<keyword evidence="2" id="KW-0645">Protease</keyword>
<evidence type="ECO:0000256" key="4">
    <source>
        <dbReference type="ARBA" id="ARBA00022807"/>
    </source>
</evidence>
<dbReference type="PANTHER" id="PTHR12411">
    <property type="entry name" value="CYSTEINE PROTEASE FAMILY C1-RELATED"/>
    <property type="match status" value="1"/>
</dbReference>
<dbReference type="InterPro" id="IPR000668">
    <property type="entry name" value="Peptidase_C1A_C"/>
</dbReference>
<keyword evidence="5" id="KW-0865">Zymogen</keyword>
<comment type="caution">
    <text evidence="10">The sequence shown here is derived from an EMBL/GenBank/DDBJ whole genome shotgun (WGS) entry which is preliminary data.</text>
</comment>
<keyword evidence="4" id="KW-0788">Thiol protease</keyword>
<dbReference type="GO" id="GO:0008234">
    <property type="term" value="F:cysteine-type peptidase activity"/>
    <property type="evidence" value="ECO:0007669"/>
    <property type="project" value="UniProtKB-KW"/>
</dbReference>
<dbReference type="SMART" id="SM00645">
    <property type="entry name" value="Pept_C1"/>
    <property type="match status" value="1"/>
</dbReference>
<dbReference type="InterPro" id="IPR000169">
    <property type="entry name" value="Pept_cys_AS"/>
</dbReference>
<feature type="non-terminal residue" evidence="10">
    <location>
        <position position="318"/>
    </location>
</feature>
<evidence type="ECO:0000313" key="10">
    <source>
        <dbReference type="EMBL" id="RZC39618.1"/>
    </source>
</evidence>
<evidence type="ECO:0000256" key="5">
    <source>
        <dbReference type="ARBA" id="ARBA00023145"/>
    </source>
</evidence>
<dbReference type="Proteomes" id="UP000292052">
    <property type="component" value="Unassembled WGS sequence"/>
</dbReference>
<evidence type="ECO:0000259" key="9">
    <source>
        <dbReference type="SMART" id="SM00848"/>
    </source>
</evidence>
<proteinExistence type="inferred from homology"/>
<gene>
    <name evidence="10" type="ORF">BDFB_008710</name>
</gene>
<dbReference type="Gene3D" id="3.90.70.10">
    <property type="entry name" value="Cysteine proteinases"/>
    <property type="match status" value="1"/>
</dbReference>
<dbReference type="Pfam" id="PF08246">
    <property type="entry name" value="Inhibitor_I29"/>
    <property type="match status" value="1"/>
</dbReference>
<keyword evidence="7" id="KW-0732">Signal</keyword>
<evidence type="ECO:0000256" key="2">
    <source>
        <dbReference type="ARBA" id="ARBA00022670"/>
    </source>
</evidence>
<dbReference type="PRINTS" id="PR00705">
    <property type="entry name" value="PAPAIN"/>
</dbReference>
<accession>A0A482W513</accession>
<evidence type="ECO:0000259" key="8">
    <source>
        <dbReference type="SMART" id="SM00645"/>
    </source>
</evidence>
<dbReference type="PROSITE" id="PS00139">
    <property type="entry name" value="THIOL_PROTEASE_CYS"/>
    <property type="match status" value="1"/>
</dbReference>
<feature type="domain" description="Cathepsin propeptide inhibitor" evidence="9">
    <location>
        <begin position="35"/>
        <end position="93"/>
    </location>
</feature>
<organism evidence="10 11">
    <name type="scientific">Asbolus verrucosus</name>
    <name type="common">Desert ironclad beetle</name>
    <dbReference type="NCBI Taxonomy" id="1661398"/>
    <lineage>
        <taxon>Eukaryota</taxon>
        <taxon>Metazoa</taxon>
        <taxon>Ecdysozoa</taxon>
        <taxon>Arthropoda</taxon>
        <taxon>Hexapoda</taxon>
        <taxon>Insecta</taxon>
        <taxon>Pterygota</taxon>
        <taxon>Neoptera</taxon>
        <taxon>Endopterygota</taxon>
        <taxon>Coleoptera</taxon>
        <taxon>Polyphaga</taxon>
        <taxon>Cucujiformia</taxon>
        <taxon>Tenebrionidae</taxon>
        <taxon>Pimeliinae</taxon>
        <taxon>Asbolus</taxon>
    </lineage>
</organism>
<keyword evidence="11" id="KW-1185">Reference proteome</keyword>
<name>A0A482W513_ASBVE</name>
<dbReference type="PROSITE" id="PS00639">
    <property type="entry name" value="THIOL_PROTEASE_HIS"/>
    <property type="match status" value="1"/>
</dbReference>
<dbReference type="CDD" id="cd02248">
    <property type="entry name" value="Peptidase_C1A"/>
    <property type="match status" value="1"/>
</dbReference>
<dbReference type="InterPro" id="IPR025660">
    <property type="entry name" value="Pept_his_AS"/>
</dbReference>
<reference evidence="10 11" key="1">
    <citation type="submission" date="2017-03" db="EMBL/GenBank/DDBJ databases">
        <title>Genome of the blue death feigning beetle - Asbolus verrucosus.</title>
        <authorList>
            <person name="Rider S.D."/>
        </authorList>
    </citation>
    <scope>NUCLEOTIDE SEQUENCE [LARGE SCALE GENOMIC DNA]</scope>
    <source>
        <strain evidence="10">Butters</strain>
        <tissue evidence="10">Head and leg muscle</tissue>
    </source>
</reference>
<dbReference type="OrthoDB" id="498368at2759"/>